<dbReference type="EMBL" id="GALX01002313">
    <property type="protein sequence ID" value="JAB66153.1"/>
    <property type="molecule type" value="Transcribed_RNA"/>
</dbReference>
<reference evidence="16" key="1">
    <citation type="submission" date="2013-07" db="EMBL/GenBank/DDBJ databases">
        <title>Midgut Transcriptome Profiling of Anoplphora glabripennis, a Lignocellulose Degrading, Wood-Boring Cerambycid.</title>
        <authorList>
            <person name="Scully E.D."/>
            <person name="Hoover K."/>
            <person name="Carlson J.E."/>
            <person name="Tien M."/>
            <person name="Geib S.M."/>
        </authorList>
    </citation>
    <scope>NUCLEOTIDE SEQUENCE</scope>
</reference>
<evidence type="ECO:0000256" key="1">
    <source>
        <dbReference type="ARBA" id="ARBA00004123"/>
    </source>
</evidence>
<dbReference type="GO" id="GO:0005737">
    <property type="term" value="C:cytoplasm"/>
    <property type="evidence" value="ECO:0007669"/>
    <property type="project" value="UniProtKB-SubCell"/>
</dbReference>
<evidence type="ECO:0000313" key="16">
    <source>
        <dbReference type="EMBL" id="JAB66153.1"/>
    </source>
</evidence>
<evidence type="ECO:0000256" key="12">
    <source>
        <dbReference type="ARBA" id="ARBA00023242"/>
    </source>
</evidence>
<dbReference type="GO" id="GO:0006302">
    <property type="term" value="P:double-strand break repair"/>
    <property type="evidence" value="ECO:0007669"/>
    <property type="project" value="UniProtKB-UniRule"/>
</dbReference>
<keyword evidence="13 15" id="KW-0131">Cell cycle</keyword>
<evidence type="ECO:0000256" key="6">
    <source>
        <dbReference type="ARBA" id="ARBA00022737"/>
    </source>
</evidence>
<gene>
    <name evidence="16" type="primary">BRE</name>
</gene>
<keyword evidence="9 15" id="KW-0833">Ubl conjugation pathway</keyword>
<comment type="similarity">
    <text evidence="14 15">Belongs to the BABAM2 family.</text>
</comment>
<dbReference type="GO" id="GO:0031593">
    <property type="term" value="F:polyubiquitin modification-dependent protein binding"/>
    <property type="evidence" value="ECO:0007669"/>
    <property type="project" value="UniProtKB-UniRule"/>
</dbReference>
<keyword evidence="8 15" id="KW-0498">Mitosis</keyword>
<keyword evidence="3 15" id="KW-0963">Cytoplasm</keyword>
<evidence type="ECO:0000256" key="15">
    <source>
        <dbReference type="RuleBase" id="RU368019"/>
    </source>
</evidence>
<dbReference type="PANTHER" id="PTHR15189:SF7">
    <property type="entry name" value="BRISC AND BRCA1-A COMPLEX MEMBER 2"/>
    <property type="match status" value="1"/>
</dbReference>
<evidence type="ECO:0000256" key="7">
    <source>
        <dbReference type="ARBA" id="ARBA00022763"/>
    </source>
</evidence>
<organism evidence="16">
    <name type="scientific">Anoplophora glabripennis</name>
    <name type="common">Asian longhorn beetle</name>
    <name type="synonym">Anoplophora nobilis</name>
    <dbReference type="NCBI Taxonomy" id="217634"/>
    <lineage>
        <taxon>Eukaryota</taxon>
        <taxon>Metazoa</taxon>
        <taxon>Ecdysozoa</taxon>
        <taxon>Arthropoda</taxon>
        <taxon>Hexapoda</taxon>
        <taxon>Insecta</taxon>
        <taxon>Pterygota</taxon>
        <taxon>Neoptera</taxon>
        <taxon>Endopterygota</taxon>
        <taxon>Coleoptera</taxon>
        <taxon>Polyphaga</taxon>
        <taxon>Cucujiformia</taxon>
        <taxon>Chrysomeloidea</taxon>
        <taxon>Cerambycidae</taxon>
        <taxon>Lamiinae</taxon>
        <taxon>Lamiini</taxon>
        <taxon>Anoplophora</taxon>
    </lineage>
</organism>
<comment type="subcellular location">
    <subcellularLocation>
        <location evidence="15">Cytoplasm</location>
    </subcellularLocation>
    <subcellularLocation>
        <location evidence="1 15">Nucleus</location>
    </subcellularLocation>
    <text evidence="15">Localizes at sites of DNA damage at double-strand breaks (DSBs).</text>
</comment>
<comment type="function">
    <text evidence="15">May play a role in homeostasis or cellular differentiation in cells of neural, epithelial and germline origins. May also act as a death receptor-associated anti-apoptotic protein, which inhibits the mitochondrial apoptotic pathway.</text>
</comment>
<name>V5H019_ANOGL</name>
<evidence type="ECO:0000256" key="10">
    <source>
        <dbReference type="ARBA" id="ARBA00022853"/>
    </source>
</evidence>
<dbReference type="PANTHER" id="PTHR15189">
    <property type="entry name" value="BRISC AND BRCA1-A COMPLEX MEMBER 2"/>
    <property type="match status" value="1"/>
</dbReference>
<dbReference type="GO" id="GO:0010212">
    <property type="term" value="P:response to ionizing radiation"/>
    <property type="evidence" value="ECO:0007669"/>
    <property type="project" value="UniProtKB-UniRule"/>
</dbReference>
<evidence type="ECO:0000256" key="13">
    <source>
        <dbReference type="ARBA" id="ARBA00023306"/>
    </source>
</evidence>
<dbReference type="GO" id="GO:0006325">
    <property type="term" value="P:chromatin organization"/>
    <property type="evidence" value="ECO:0007669"/>
    <property type="project" value="UniProtKB-UniRule"/>
</dbReference>
<dbReference type="CDD" id="cd23665">
    <property type="entry name" value="BRE-like_insects"/>
    <property type="match status" value="1"/>
</dbReference>
<evidence type="ECO:0000256" key="2">
    <source>
        <dbReference type="ARBA" id="ARBA00019438"/>
    </source>
</evidence>
<dbReference type="GO" id="GO:0051301">
    <property type="term" value="P:cell division"/>
    <property type="evidence" value="ECO:0007669"/>
    <property type="project" value="UniProtKB-UniRule"/>
</dbReference>
<evidence type="ECO:0000256" key="9">
    <source>
        <dbReference type="ARBA" id="ARBA00022786"/>
    </source>
</evidence>
<keyword evidence="12 15" id="KW-0539">Nucleus</keyword>
<comment type="domain">
    <text evidence="15">Contains 2 ubiquitin-conjugating enzyme family-like (UEV-like) regions. These regions lack the critical Cys residues required for ubiquitination but retain the ability to bind ubiquitin.</text>
</comment>
<keyword evidence="6" id="KW-0677">Repeat</keyword>
<proteinExistence type="inferred from homology"/>
<keyword evidence="10 15" id="KW-0156">Chromatin regulator</keyword>
<dbReference type="InterPro" id="IPR010358">
    <property type="entry name" value="BRE"/>
</dbReference>
<dbReference type="AlphaFoldDB" id="V5H019"/>
<sequence>MTDYNTDNILCNYPACLRKNIEELCLRSQIGLGSVSLRDISILSNRYSSEEDILSNYHFMIKIPYAGKQLKWEVIFDPENFYFAPDFDFNDDQFLNNPDYEMIANNVPGMVDWNLKDPKALSQVLNEFVSLYKKLQIEKLIQDNIYSRYSEEYQMLVTEEQGIASENVEVCVDVKSIYFLISLKIDCSSLPEYIQPPENDHTIWNNPGEDYAHLKICILKLDGTHSNTTLQLSPRLEQVLGNSKALSLPEYKRELSLIEYVSKVAQMIDGRIELVANHFKMKKIYIASLAAACSRYIVEYDTETFNKTVLLYSVGDYCCLVTVTIVSPRKTLGSVNFDLLPRGKAMLREH</sequence>
<protein>
    <recommendedName>
        <fullName evidence="2 15">BRISC and BRCA1-A complex member 2</fullName>
    </recommendedName>
</protein>
<dbReference type="Pfam" id="PF06113">
    <property type="entry name" value="BRE"/>
    <property type="match status" value="1"/>
</dbReference>
<accession>V5H019</accession>
<evidence type="ECO:0000256" key="14">
    <source>
        <dbReference type="ARBA" id="ARBA00025766"/>
    </source>
</evidence>
<keyword evidence="4 15" id="KW-0132">Cell division</keyword>
<dbReference type="GO" id="GO:0045739">
    <property type="term" value="P:positive regulation of DNA repair"/>
    <property type="evidence" value="ECO:0007669"/>
    <property type="project" value="UniProtKB-UniRule"/>
</dbReference>
<keyword evidence="5 15" id="KW-0053">Apoptosis</keyword>
<keyword evidence="7 15" id="KW-0227">DNA damage</keyword>
<evidence type="ECO:0000256" key="4">
    <source>
        <dbReference type="ARBA" id="ARBA00022618"/>
    </source>
</evidence>
<dbReference type="GO" id="GO:0070531">
    <property type="term" value="C:BRCA1-A complex"/>
    <property type="evidence" value="ECO:0007669"/>
    <property type="project" value="UniProtKB-UniRule"/>
</dbReference>
<evidence type="ECO:0000256" key="11">
    <source>
        <dbReference type="ARBA" id="ARBA00023204"/>
    </source>
</evidence>
<comment type="subunit">
    <text evidence="15">Component of the ARISC complex. Component of the BRCA1-A complex. Component of the BRISC complex. Binds polyubiquitin.</text>
</comment>
<evidence type="ECO:0000256" key="5">
    <source>
        <dbReference type="ARBA" id="ARBA00022703"/>
    </source>
</evidence>
<dbReference type="GO" id="GO:0007095">
    <property type="term" value="P:mitotic G2 DNA damage checkpoint signaling"/>
    <property type="evidence" value="ECO:0007669"/>
    <property type="project" value="UniProtKB-UniRule"/>
</dbReference>
<evidence type="ECO:0000256" key="8">
    <source>
        <dbReference type="ARBA" id="ARBA00022776"/>
    </source>
</evidence>
<keyword evidence="11 15" id="KW-0234">DNA repair</keyword>
<evidence type="ECO:0000256" key="3">
    <source>
        <dbReference type="ARBA" id="ARBA00022490"/>
    </source>
</evidence>
<dbReference type="GO" id="GO:0006915">
    <property type="term" value="P:apoptotic process"/>
    <property type="evidence" value="ECO:0007669"/>
    <property type="project" value="UniProtKB-UniRule"/>
</dbReference>
<dbReference type="GO" id="GO:0070552">
    <property type="term" value="C:BRISC complex"/>
    <property type="evidence" value="ECO:0007669"/>
    <property type="project" value="UniProtKB-UniRule"/>
</dbReference>